<reference evidence="3 5" key="1">
    <citation type="submission" date="2015-11" db="EMBL/GenBank/DDBJ databases">
        <title>Expanding the genomic diversity of Burkholderia species for the development of highly accurate diagnostics.</title>
        <authorList>
            <person name="Sahl J."/>
            <person name="Keim P."/>
            <person name="Wagner D."/>
        </authorList>
    </citation>
    <scope>NUCLEOTIDE SEQUENCE [LARGE SCALE GENOMIC DNA]</scope>
    <source>
        <strain evidence="3 5">MSMB1960WGS</strain>
    </source>
</reference>
<dbReference type="SMART" id="SM00528">
    <property type="entry name" value="HNS"/>
    <property type="match status" value="1"/>
</dbReference>
<evidence type="ECO:0000313" key="6">
    <source>
        <dbReference type="Proteomes" id="UP000281098"/>
    </source>
</evidence>
<comment type="caution">
    <text evidence="3">The sequence shown here is derived from an EMBL/GenBank/DDBJ whole genome shotgun (WGS) entry which is preliminary data.</text>
</comment>
<dbReference type="Pfam" id="PF00816">
    <property type="entry name" value="Histone_HNS"/>
    <property type="match status" value="1"/>
</dbReference>
<keyword evidence="6" id="KW-1185">Reference proteome</keyword>
<dbReference type="Proteomes" id="UP000068603">
    <property type="component" value="Unassembled WGS sequence"/>
</dbReference>
<evidence type="ECO:0000259" key="1">
    <source>
        <dbReference type="SMART" id="SM00528"/>
    </source>
</evidence>
<dbReference type="Gene3D" id="4.10.430.10">
    <property type="entry name" value="Histone-like protein H-NS, C-terminal domain"/>
    <property type="match status" value="1"/>
</dbReference>
<evidence type="ECO:0000313" key="7">
    <source>
        <dbReference type="Proteomes" id="UP000473470"/>
    </source>
</evidence>
<dbReference type="GeneID" id="93057832"/>
<evidence type="ECO:0000313" key="3">
    <source>
        <dbReference type="EMBL" id="KWA53053.1"/>
    </source>
</evidence>
<dbReference type="Proteomes" id="UP000473470">
    <property type="component" value="Unassembled WGS sequence"/>
</dbReference>
<dbReference type="EMBL" id="QTPM01000017">
    <property type="protein sequence ID" value="RQY92326.1"/>
    <property type="molecule type" value="Genomic_DNA"/>
</dbReference>
<dbReference type="EMBL" id="VZOK01000106">
    <property type="protein sequence ID" value="KAB0631758.1"/>
    <property type="molecule type" value="Genomic_DNA"/>
</dbReference>
<evidence type="ECO:0000313" key="4">
    <source>
        <dbReference type="EMBL" id="RQY92326.1"/>
    </source>
</evidence>
<dbReference type="AlphaFoldDB" id="A0A106FXX0"/>
<feature type="domain" description="DNA-binding protein H-NS-like C-terminal" evidence="1">
    <location>
        <begin position="57"/>
        <end position="96"/>
    </location>
</feature>
<dbReference type="InterPro" id="IPR037150">
    <property type="entry name" value="H-NS_C_dom_sf"/>
</dbReference>
<reference evidence="4 6" key="2">
    <citation type="submission" date="2018-08" db="EMBL/GenBank/DDBJ databases">
        <title>Comparative analysis of Burkholderia isolates from Puerto Rico.</title>
        <authorList>
            <person name="Hall C."/>
            <person name="Sahl J."/>
            <person name="Wagner D."/>
        </authorList>
    </citation>
    <scope>NUCLEOTIDE SEQUENCE [LARGE SCALE GENOMIC DNA]</scope>
    <source>
        <strain evidence="4 6">Bp8966</strain>
    </source>
</reference>
<evidence type="ECO:0000313" key="2">
    <source>
        <dbReference type="EMBL" id="KAB0631758.1"/>
    </source>
</evidence>
<dbReference type="GO" id="GO:0003677">
    <property type="term" value="F:DNA binding"/>
    <property type="evidence" value="ECO:0007669"/>
    <property type="project" value="InterPro"/>
</dbReference>
<dbReference type="KEGG" id="bstg:WT74_16795"/>
<gene>
    <name evidence="4" type="ORF">DF017_16040</name>
    <name evidence="2" type="ORF">F7R25_35140</name>
    <name evidence="3" type="ORF">WT44_29800</name>
</gene>
<dbReference type="STRING" id="1503054.WT74_16795"/>
<protein>
    <submittedName>
        <fullName evidence="2 3">Histone</fullName>
    </submittedName>
</protein>
<name>A0A106FXX0_9BURK</name>
<accession>A0A106FXX0</accession>
<organism evidence="3">
    <name type="scientific">Burkholderia stagnalis</name>
    <dbReference type="NCBI Taxonomy" id="1503054"/>
    <lineage>
        <taxon>Bacteria</taxon>
        <taxon>Pseudomonadati</taxon>
        <taxon>Pseudomonadota</taxon>
        <taxon>Betaproteobacteria</taxon>
        <taxon>Burkholderiales</taxon>
        <taxon>Burkholderiaceae</taxon>
        <taxon>Burkholderia</taxon>
        <taxon>Burkholderia cepacia complex</taxon>
    </lineage>
</organism>
<dbReference type="SUPFAM" id="SSF81273">
    <property type="entry name" value="H-NS histone-like proteins"/>
    <property type="match status" value="1"/>
</dbReference>
<dbReference type="Proteomes" id="UP000281098">
    <property type="component" value="Unassembled WGS sequence"/>
</dbReference>
<dbReference type="InterPro" id="IPR027444">
    <property type="entry name" value="H-NS_C_dom"/>
</dbReference>
<dbReference type="RefSeq" id="WP_059564960.1">
    <property type="nucleotide sequence ID" value="NZ_CABVPM010000049.1"/>
</dbReference>
<sequence length="110" mass="12444">MTSSKIQTLQQQLGHLNLLVEEARKKEKAEALAAIREHVKEFGITEVELLRAAGFVKDKPKKLPAKYYDPSSGNSWTGRGARPKWLVDKNLDDYLIQPASTAKPWWPGEE</sequence>
<proteinExistence type="predicted"/>
<evidence type="ECO:0000313" key="5">
    <source>
        <dbReference type="Proteomes" id="UP000068603"/>
    </source>
</evidence>
<dbReference type="EMBL" id="LPHB01000086">
    <property type="protein sequence ID" value="KWA53053.1"/>
    <property type="molecule type" value="Genomic_DNA"/>
</dbReference>
<reference evidence="2 7" key="3">
    <citation type="submission" date="2019-09" db="EMBL/GenBank/DDBJ databases">
        <title>Draft genome sequences of 48 bacterial type strains from the CCUG.</title>
        <authorList>
            <person name="Tunovic T."/>
            <person name="Pineiro-Iglesias B."/>
            <person name="Unosson C."/>
            <person name="Inganas E."/>
            <person name="Ohlen M."/>
            <person name="Cardew S."/>
            <person name="Jensie-Markopoulos S."/>
            <person name="Salva-Serra F."/>
            <person name="Jaen-Luchoro D."/>
            <person name="Karlsson R."/>
            <person name="Svensson-Stadler L."/>
            <person name="Chun J."/>
            <person name="Moore E."/>
        </authorList>
    </citation>
    <scope>NUCLEOTIDE SEQUENCE [LARGE SCALE GENOMIC DNA]</scope>
    <source>
        <strain evidence="2 7">CCUG 65686</strain>
    </source>
</reference>